<dbReference type="EMBL" id="CAJNOT010000208">
    <property type="protein sequence ID" value="CAF0894033.1"/>
    <property type="molecule type" value="Genomic_DNA"/>
</dbReference>
<accession>A0A813Z7K0</accession>
<dbReference type="Proteomes" id="UP000663836">
    <property type="component" value="Unassembled WGS sequence"/>
</dbReference>
<dbReference type="EMBL" id="CAJOBD010000192">
    <property type="protein sequence ID" value="CAF3608940.1"/>
    <property type="molecule type" value="Genomic_DNA"/>
</dbReference>
<evidence type="ECO:0000256" key="1">
    <source>
        <dbReference type="SAM" id="MobiDB-lite"/>
    </source>
</evidence>
<comment type="caution">
    <text evidence="2">The sequence shown here is derived from an EMBL/GenBank/DDBJ whole genome shotgun (WGS) entry which is preliminary data.</text>
</comment>
<sequence length="183" mass="20863">MSLKYSASTNSISSSTTVPTIPPNEEAIDPSNILYNDRQNYQIIFSNDSRFFDTSLHLFKSYCDLGYIQLDNKKSKRISYTSSSTNTFKSQSNGFNRWRLKPPAFSSNQNIHGSPRESVNKPPFIRYHDYSISRRSDPGSSKSKSTKIKREQSPLVISYQEQSIHPVTYSDSSDDPDIIVTRL</sequence>
<dbReference type="AlphaFoldDB" id="A0A813Z7K0"/>
<protein>
    <submittedName>
        <fullName evidence="2">Uncharacterized protein</fullName>
    </submittedName>
</protein>
<feature type="compositionally biased region" description="Low complexity" evidence="1">
    <location>
        <begin position="1"/>
        <end position="19"/>
    </location>
</feature>
<evidence type="ECO:0000313" key="4">
    <source>
        <dbReference type="Proteomes" id="UP000663864"/>
    </source>
</evidence>
<gene>
    <name evidence="3" type="ORF">JBS370_LOCUS4186</name>
    <name evidence="2" type="ORF">ZHD862_LOCUS7031</name>
</gene>
<name>A0A813Z7K0_9BILA</name>
<feature type="region of interest" description="Disordered" evidence="1">
    <location>
        <begin position="130"/>
        <end position="155"/>
    </location>
</feature>
<dbReference type="Proteomes" id="UP000663864">
    <property type="component" value="Unassembled WGS sequence"/>
</dbReference>
<evidence type="ECO:0000313" key="2">
    <source>
        <dbReference type="EMBL" id="CAF0894033.1"/>
    </source>
</evidence>
<evidence type="ECO:0000313" key="3">
    <source>
        <dbReference type="EMBL" id="CAF3608940.1"/>
    </source>
</evidence>
<proteinExistence type="predicted"/>
<reference evidence="2" key="1">
    <citation type="submission" date="2021-02" db="EMBL/GenBank/DDBJ databases">
        <authorList>
            <person name="Nowell W R."/>
        </authorList>
    </citation>
    <scope>NUCLEOTIDE SEQUENCE</scope>
</reference>
<feature type="region of interest" description="Disordered" evidence="1">
    <location>
        <begin position="1"/>
        <end position="25"/>
    </location>
</feature>
<organism evidence="2 4">
    <name type="scientific">Rotaria sordida</name>
    <dbReference type="NCBI Taxonomy" id="392033"/>
    <lineage>
        <taxon>Eukaryota</taxon>
        <taxon>Metazoa</taxon>
        <taxon>Spiralia</taxon>
        <taxon>Gnathifera</taxon>
        <taxon>Rotifera</taxon>
        <taxon>Eurotatoria</taxon>
        <taxon>Bdelloidea</taxon>
        <taxon>Philodinida</taxon>
        <taxon>Philodinidae</taxon>
        <taxon>Rotaria</taxon>
    </lineage>
</organism>